<evidence type="ECO:0000313" key="3">
    <source>
        <dbReference type="Proteomes" id="UP001501509"/>
    </source>
</evidence>
<organism evidence="2 3">
    <name type="scientific">Actinomadura fulvescens</name>
    <dbReference type="NCBI Taxonomy" id="46160"/>
    <lineage>
        <taxon>Bacteria</taxon>
        <taxon>Bacillati</taxon>
        <taxon>Actinomycetota</taxon>
        <taxon>Actinomycetes</taxon>
        <taxon>Streptosporangiales</taxon>
        <taxon>Thermomonosporaceae</taxon>
        <taxon>Actinomadura</taxon>
    </lineage>
</organism>
<gene>
    <name evidence="2" type="ORF">GCM10010411_77520</name>
</gene>
<feature type="compositionally biased region" description="Basic and acidic residues" evidence="1">
    <location>
        <begin position="1"/>
        <end position="14"/>
    </location>
</feature>
<dbReference type="Proteomes" id="UP001501509">
    <property type="component" value="Unassembled WGS sequence"/>
</dbReference>
<dbReference type="EMBL" id="BAAATD010000014">
    <property type="protein sequence ID" value="GAA2628660.1"/>
    <property type="molecule type" value="Genomic_DNA"/>
</dbReference>
<protein>
    <submittedName>
        <fullName evidence="2">Uncharacterized protein</fullName>
    </submittedName>
</protein>
<comment type="caution">
    <text evidence="2">The sequence shown here is derived from an EMBL/GenBank/DDBJ whole genome shotgun (WGS) entry which is preliminary data.</text>
</comment>
<accession>A0ABN3QKA8</accession>
<name>A0ABN3QKA8_9ACTN</name>
<evidence type="ECO:0000313" key="2">
    <source>
        <dbReference type="EMBL" id="GAA2628660.1"/>
    </source>
</evidence>
<evidence type="ECO:0000256" key="1">
    <source>
        <dbReference type="SAM" id="MobiDB-lite"/>
    </source>
</evidence>
<sequence>MSFDRRTARRDRASADASASACHGTPPPAQDLVLILPDSITEPQVLQAVTQALSAFRAGLVREATAYTDAARRARDPIRRATLAGQAQATNQAVTRLDEAIIAQLNLWARYDRWQRLSGTGSRPDGLRDEQSELP</sequence>
<dbReference type="RefSeq" id="WP_344547485.1">
    <property type="nucleotide sequence ID" value="NZ_BAAATD010000014.1"/>
</dbReference>
<feature type="region of interest" description="Disordered" evidence="1">
    <location>
        <begin position="1"/>
        <end position="26"/>
    </location>
</feature>
<keyword evidence="3" id="KW-1185">Reference proteome</keyword>
<proteinExistence type="predicted"/>
<reference evidence="2 3" key="1">
    <citation type="journal article" date="2019" name="Int. J. Syst. Evol. Microbiol.">
        <title>The Global Catalogue of Microorganisms (GCM) 10K type strain sequencing project: providing services to taxonomists for standard genome sequencing and annotation.</title>
        <authorList>
            <consortium name="The Broad Institute Genomics Platform"/>
            <consortium name="The Broad Institute Genome Sequencing Center for Infectious Disease"/>
            <person name="Wu L."/>
            <person name="Ma J."/>
        </authorList>
    </citation>
    <scope>NUCLEOTIDE SEQUENCE [LARGE SCALE GENOMIC DNA]</scope>
    <source>
        <strain evidence="2 3">JCM 6833</strain>
    </source>
</reference>